<evidence type="ECO:0000256" key="1">
    <source>
        <dbReference type="SAM" id="Phobius"/>
    </source>
</evidence>
<keyword evidence="3" id="KW-1185">Reference proteome</keyword>
<feature type="transmembrane region" description="Helical" evidence="1">
    <location>
        <begin position="77"/>
        <end position="101"/>
    </location>
</feature>
<organism evidence="2 3">
    <name type="scientific">Devosia yakushimensis</name>
    <dbReference type="NCBI Taxonomy" id="470028"/>
    <lineage>
        <taxon>Bacteria</taxon>
        <taxon>Pseudomonadati</taxon>
        <taxon>Pseudomonadota</taxon>
        <taxon>Alphaproteobacteria</taxon>
        <taxon>Hyphomicrobiales</taxon>
        <taxon>Devosiaceae</taxon>
        <taxon>Devosia</taxon>
    </lineage>
</organism>
<gene>
    <name evidence="2" type="ORF">GCM10007913_41930</name>
</gene>
<sequence length="151" mass="16060">MDIGLLLAIAHHLAVFTLVGIIAAEFAMLRPGIAGSRLNQLAKIDGAYGAVAGLVIVVGFLRVFFGGTDASYYLTNFAFWGKMAAFLVVGLLSIQPTLSLLRWRKRLASEPDFAPPASEIAASRRFVHGEVAVLVLIPIFAAAMARGYGIA</sequence>
<feature type="transmembrane region" description="Helical" evidence="1">
    <location>
        <begin position="131"/>
        <end position="150"/>
    </location>
</feature>
<dbReference type="Proteomes" id="UP001161406">
    <property type="component" value="Unassembled WGS sequence"/>
</dbReference>
<dbReference type="Pfam" id="PF09980">
    <property type="entry name" value="DUF2214"/>
    <property type="match status" value="1"/>
</dbReference>
<reference evidence="2" key="2">
    <citation type="submission" date="2023-01" db="EMBL/GenBank/DDBJ databases">
        <title>Draft genome sequence of Devosia yakushimensis strain NBRC 103855.</title>
        <authorList>
            <person name="Sun Q."/>
            <person name="Mori K."/>
        </authorList>
    </citation>
    <scope>NUCLEOTIDE SEQUENCE</scope>
    <source>
        <strain evidence="2">NBRC 103855</strain>
    </source>
</reference>
<protein>
    <recommendedName>
        <fullName evidence="4">DUF2214 family protein</fullName>
    </recommendedName>
</protein>
<evidence type="ECO:0000313" key="3">
    <source>
        <dbReference type="Proteomes" id="UP001161406"/>
    </source>
</evidence>
<name>A0ABQ5UK98_9HYPH</name>
<keyword evidence="1" id="KW-0472">Membrane</keyword>
<evidence type="ECO:0008006" key="4">
    <source>
        <dbReference type="Google" id="ProtNLM"/>
    </source>
</evidence>
<feature type="transmembrane region" description="Helical" evidence="1">
    <location>
        <begin position="6"/>
        <end position="27"/>
    </location>
</feature>
<feature type="transmembrane region" description="Helical" evidence="1">
    <location>
        <begin position="47"/>
        <end position="65"/>
    </location>
</feature>
<evidence type="ECO:0000313" key="2">
    <source>
        <dbReference type="EMBL" id="GLQ12260.1"/>
    </source>
</evidence>
<proteinExistence type="predicted"/>
<reference evidence="2" key="1">
    <citation type="journal article" date="2014" name="Int. J. Syst. Evol. Microbiol.">
        <title>Complete genome of a new Firmicutes species belonging to the dominant human colonic microbiota ('Ruminococcus bicirculans') reveals two chromosomes and a selective capacity to utilize plant glucans.</title>
        <authorList>
            <consortium name="NISC Comparative Sequencing Program"/>
            <person name="Wegmann U."/>
            <person name="Louis P."/>
            <person name="Goesmann A."/>
            <person name="Henrissat B."/>
            <person name="Duncan S.H."/>
            <person name="Flint H.J."/>
        </authorList>
    </citation>
    <scope>NUCLEOTIDE SEQUENCE</scope>
    <source>
        <strain evidence="2">NBRC 103855</strain>
    </source>
</reference>
<comment type="caution">
    <text evidence="2">The sequence shown here is derived from an EMBL/GenBank/DDBJ whole genome shotgun (WGS) entry which is preliminary data.</text>
</comment>
<dbReference type="RefSeq" id="WP_284394103.1">
    <property type="nucleotide sequence ID" value="NZ_BSNG01000004.1"/>
</dbReference>
<dbReference type="InterPro" id="IPR018706">
    <property type="entry name" value="DUF2214_membrane"/>
</dbReference>
<keyword evidence="1" id="KW-1133">Transmembrane helix</keyword>
<accession>A0ABQ5UK98</accession>
<dbReference type="EMBL" id="BSNG01000004">
    <property type="protein sequence ID" value="GLQ12260.1"/>
    <property type="molecule type" value="Genomic_DNA"/>
</dbReference>
<keyword evidence="1" id="KW-0812">Transmembrane</keyword>